<organism evidence="2 3">
    <name type="scientific">Marinomonas rhodophyticola</name>
    <dbReference type="NCBI Taxonomy" id="2992803"/>
    <lineage>
        <taxon>Bacteria</taxon>
        <taxon>Pseudomonadati</taxon>
        <taxon>Pseudomonadota</taxon>
        <taxon>Gammaproteobacteria</taxon>
        <taxon>Oceanospirillales</taxon>
        <taxon>Oceanospirillaceae</taxon>
        <taxon>Marinomonas</taxon>
    </lineage>
</organism>
<dbReference type="RefSeq" id="WP_265217526.1">
    <property type="nucleotide sequence ID" value="NZ_JAPEUL010000004.1"/>
</dbReference>
<keyword evidence="3" id="KW-1185">Reference proteome</keyword>
<evidence type="ECO:0000313" key="3">
    <source>
        <dbReference type="Proteomes" id="UP001431181"/>
    </source>
</evidence>
<feature type="signal peptide" evidence="1">
    <location>
        <begin position="1"/>
        <end position="25"/>
    </location>
</feature>
<name>A0ABT3KCP5_9GAMM</name>
<protein>
    <recommendedName>
        <fullName evidence="4">Tripartite tricarboxylate transporter family receptor</fullName>
    </recommendedName>
</protein>
<evidence type="ECO:0000313" key="2">
    <source>
        <dbReference type="EMBL" id="MCW4628316.1"/>
    </source>
</evidence>
<reference evidence="2" key="1">
    <citation type="submission" date="2022-11" db="EMBL/GenBank/DDBJ databases">
        <title>Marinomonas sp. nov., isolated from marine algae.</title>
        <authorList>
            <person name="Choi D.G."/>
            <person name="Kim J.M."/>
            <person name="Lee J.K."/>
            <person name="Baek J.H."/>
            <person name="Jeon C.O."/>
        </authorList>
    </citation>
    <scope>NUCLEOTIDE SEQUENCE</scope>
    <source>
        <strain evidence="2">KJ51-3</strain>
    </source>
</reference>
<gene>
    <name evidence="2" type="ORF">ONZ52_04480</name>
</gene>
<evidence type="ECO:0000256" key="1">
    <source>
        <dbReference type="SAM" id="SignalP"/>
    </source>
</evidence>
<evidence type="ECO:0008006" key="4">
    <source>
        <dbReference type="Google" id="ProtNLM"/>
    </source>
</evidence>
<comment type="caution">
    <text evidence="2">The sequence shown here is derived from an EMBL/GenBank/DDBJ whole genome shotgun (WGS) entry which is preliminary data.</text>
</comment>
<proteinExistence type="predicted"/>
<dbReference type="PROSITE" id="PS51257">
    <property type="entry name" value="PROKAR_LIPOPROTEIN"/>
    <property type="match status" value="1"/>
</dbReference>
<dbReference type="EMBL" id="JAPEUL010000004">
    <property type="protein sequence ID" value="MCW4628316.1"/>
    <property type="molecule type" value="Genomic_DNA"/>
</dbReference>
<keyword evidence="1" id="KW-0732">Signal</keyword>
<dbReference type="Proteomes" id="UP001431181">
    <property type="component" value="Unassembled WGS sequence"/>
</dbReference>
<feature type="chain" id="PRO_5046901163" description="Tripartite tricarboxylate transporter family receptor" evidence="1">
    <location>
        <begin position="26"/>
        <end position="63"/>
    </location>
</feature>
<accession>A0ABT3KCP5</accession>
<sequence>MKKLSKLLGVSILSLGCLLSIPAKAQETELPSTINWTIPFGVGGGTDVWSSLCCAASNKKFTG</sequence>